<evidence type="ECO:0000313" key="3">
    <source>
        <dbReference type="Proteomes" id="UP000008963"/>
    </source>
</evidence>
<dbReference type="RefSeq" id="WP_014242870.1">
    <property type="nucleotide sequence ID" value="NC_016620.1"/>
</dbReference>
<evidence type="ECO:0000313" key="2">
    <source>
        <dbReference type="EMBL" id="CBW25081.1"/>
    </source>
</evidence>
<protein>
    <submittedName>
        <fullName evidence="2">Membrane protein</fullName>
    </submittedName>
</protein>
<dbReference type="AlphaFoldDB" id="E1X2C5"/>
<feature type="transmembrane region" description="Helical" evidence="1">
    <location>
        <begin position="221"/>
        <end position="239"/>
    </location>
</feature>
<dbReference type="OrthoDB" id="5294967at2"/>
<keyword evidence="1" id="KW-0812">Transmembrane</keyword>
<dbReference type="STRING" id="862908.BMS_0144"/>
<gene>
    <name evidence="2" type="ordered locus">BMS_0144</name>
</gene>
<dbReference type="HOGENOM" id="CLU_1127828_0_0_7"/>
<keyword evidence="1" id="KW-1133">Transmembrane helix</keyword>
<dbReference type="PATRIC" id="fig|862908.3.peg.138"/>
<sequence length="246" mass="27656">MFQKFLILFLFLNVSVFSTTFIPLSLDKQLEDANGVLRAKFSSLEYKKVSNDRIITEATFKIVESIGIKQSEIINKNNFKVIYPGGKWQDLDYRVSGAPSFKPNEEALLILKKTSMGYAVKGLGMGKYKIIETEDGEFYQSSVFPKHPSLGRITENDFDSALIRKFGADLQKVKSDKFVNIPVQKEVVEKNKSGRFPASVERGPAQVELDSTKEASQSSNPIWIVVLFSLLGAISVYTIRRSKGHK</sequence>
<dbReference type="Proteomes" id="UP000008963">
    <property type="component" value="Chromosome"/>
</dbReference>
<dbReference type="EMBL" id="FQ312005">
    <property type="protein sequence ID" value="CBW25081.1"/>
    <property type="molecule type" value="Genomic_DNA"/>
</dbReference>
<proteinExistence type="predicted"/>
<evidence type="ECO:0000256" key="1">
    <source>
        <dbReference type="SAM" id="Phobius"/>
    </source>
</evidence>
<reference evidence="3" key="1">
    <citation type="journal article" date="2013" name="ISME J.">
        <title>A small predatory core genome in the divergent marine Bacteriovorax marinus SJ and the terrestrial Bdellovibrio bacteriovorus.</title>
        <authorList>
            <person name="Crossman L.C."/>
            <person name="Chen H."/>
            <person name="Cerdeno-Tarraga A.M."/>
            <person name="Brooks K."/>
            <person name="Quail M.A."/>
            <person name="Pineiro S.A."/>
            <person name="Hobley L."/>
            <person name="Sockett R.E."/>
            <person name="Bentley S.D."/>
            <person name="Parkhill J."/>
            <person name="Williams H.N."/>
            <person name="Stine O.C."/>
        </authorList>
    </citation>
    <scope>NUCLEOTIDE SEQUENCE [LARGE SCALE GENOMIC DNA]</scope>
    <source>
        <strain evidence="3">ATCC BAA-682 / DSM 15412 / SJ</strain>
    </source>
</reference>
<organism evidence="2 3">
    <name type="scientific">Halobacteriovorax marinus (strain ATCC BAA-682 / DSM 15412 / SJ)</name>
    <name type="common">Bacteriovorax marinus</name>
    <dbReference type="NCBI Taxonomy" id="862908"/>
    <lineage>
        <taxon>Bacteria</taxon>
        <taxon>Pseudomonadati</taxon>
        <taxon>Bdellovibrionota</taxon>
        <taxon>Bacteriovoracia</taxon>
        <taxon>Bacteriovoracales</taxon>
        <taxon>Halobacteriovoraceae</taxon>
        <taxon>Halobacteriovorax</taxon>
    </lineage>
</organism>
<name>E1X2C5_HALMS</name>
<keyword evidence="1" id="KW-0472">Membrane</keyword>
<keyword evidence="3" id="KW-1185">Reference proteome</keyword>
<accession>E1X2C5</accession>
<dbReference type="KEGG" id="bmx:BMS_0144"/>